<dbReference type="Pfam" id="PF13796">
    <property type="entry name" value="Sensor"/>
    <property type="match status" value="1"/>
</dbReference>
<dbReference type="GO" id="GO:0000155">
    <property type="term" value="F:phosphorelay sensor kinase activity"/>
    <property type="evidence" value="ECO:0007669"/>
    <property type="project" value="InterPro"/>
</dbReference>
<proteinExistence type="predicted"/>
<evidence type="ECO:0000313" key="12">
    <source>
        <dbReference type="Proteomes" id="UP000237752"/>
    </source>
</evidence>
<dbReference type="Pfam" id="PF02518">
    <property type="entry name" value="HATPase_c"/>
    <property type="match status" value="1"/>
</dbReference>
<evidence type="ECO:0000256" key="8">
    <source>
        <dbReference type="ARBA" id="ARBA00023012"/>
    </source>
</evidence>
<dbReference type="Gene3D" id="1.20.5.1930">
    <property type="match status" value="1"/>
</dbReference>
<keyword evidence="7" id="KW-0067">ATP-binding</keyword>
<dbReference type="InterPro" id="IPR036890">
    <property type="entry name" value="HATPase_C_sf"/>
</dbReference>
<accession>A0A2T0ZZE1</accession>
<dbReference type="GO" id="GO:0046983">
    <property type="term" value="F:protein dimerization activity"/>
    <property type="evidence" value="ECO:0007669"/>
    <property type="project" value="InterPro"/>
</dbReference>
<dbReference type="Proteomes" id="UP000237752">
    <property type="component" value="Unassembled WGS sequence"/>
</dbReference>
<evidence type="ECO:0000256" key="1">
    <source>
        <dbReference type="ARBA" id="ARBA00000085"/>
    </source>
</evidence>
<keyword evidence="9" id="KW-0812">Transmembrane</keyword>
<keyword evidence="3" id="KW-0597">Phosphoprotein</keyword>
<dbReference type="PANTHER" id="PTHR24421">
    <property type="entry name" value="NITRATE/NITRITE SENSOR PROTEIN NARX-RELATED"/>
    <property type="match status" value="1"/>
</dbReference>
<dbReference type="PANTHER" id="PTHR24421:SF10">
    <property type="entry name" value="NITRATE_NITRITE SENSOR PROTEIN NARQ"/>
    <property type="match status" value="1"/>
</dbReference>
<dbReference type="GO" id="GO:0016020">
    <property type="term" value="C:membrane"/>
    <property type="evidence" value="ECO:0007669"/>
    <property type="project" value="InterPro"/>
</dbReference>
<keyword evidence="6 11" id="KW-0418">Kinase</keyword>
<dbReference type="SUPFAM" id="SSF55874">
    <property type="entry name" value="ATPase domain of HSP90 chaperone/DNA topoisomerase II/histidine kinase"/>
    <property type="match status" value="1"/>
</dbReference>
<comment type="caution">
    <text evidence="11">The sequence shown here is derived from an EMBL/GenBank/DDBJ whole genome shotgun (WGS) entry which is preliminary data.</text>
</comment>
<gene>
    <name evidence="11" type="ORF">CLV47_1095</name>
</gene>
<keyword evidence="5" id="KW-0547">Nucleotide-binding</keyword>
<evidence type="ECO:0000256" key="6">
    <source>
        <dbReference type="ARBA" id="ARBA00022777"/>
    </source>
</evidence>
<reference evidence="11 12" key="1">
    <citation type="submission" date="2018-03" db="EMBL/GenBank/DDBJ databases">
        <title>Genomic Encyclopedia of Archaeal and Bacterial Type Strains, Phase II (KMG-II): from individual species to whole genera.</title>
        <authorList>
            <person name="Goeker M."/>
        </authorList>
    </citation>
    <scope>NUCLEOTIDE SEQUENCE [LARGE SCALE GENOMIC DNA]</scope>
    <source>
        <strain evidence="11 12">DSM 100065</strain>
    </source>
</reference>
<evidence type="ECO:0000256" key="4">
    <source>
        <dbReference type="ARBA" id="ARBA00022679"/>
    </source>
</evidence>
<dbReference type="AlphaFoldDB" id="A0A2T0ZZE1"/>
<keyword evidence="4" id="KW-0808">Transferase</keyword>
<feature type="domain" description="Histidine kinase/HSP90-like ATPase" evidence="10">
    <location>
        <begin position="357"/>
        <end position="447"/>
    </location>
</feature>
<dbReference type="EMBL" id="PVUE01000009">
    <property type="protein sequence ID" value="PRZ41458.1"/>
    <property type="molecule type" value="Genomic_DNA"/>
</dbReference>
<dbReference type="InterPro" id="IPR011712">
    <property type="entry name" value="Sig_transdc_His_kin_sub3_dim/P"/>
</dbReference>
<sequence length="447" mass="48125">MFATSRQLVPAATVVSVTTTFTQQVRRSAGDAPPVARYRAIPGGAAILSTVLAGLIGFPTFVTIVVLLPLSFGLAPLVIPSLILLVILWWLNDGLTYVHRSRLASLIGLRIPAARRPDTHYSFVKGTLVRLKSRSTWRQLTYHTLVGLLNFVMTNLLVAWIAMSVLCATVFATTWSLSMAGLDQTPWVPEALAIRITFTVIGIVAFILTPWVARAMACMDGILAIALLGPSRNRALSEKVETLSKSRAGVVDAADAERRRIERDLHDGTQQRLTSLAMNLGIAKATFKDLPMPARKALDDAHDEAKQALVELRMLVRGLHPAVLDDRGLDAALSGIVARSPIPIQLDVDLPMRPARTIEAVAYFVISEALTNVIKHARANVVQVVVTSDGEWLSLRVTDDGVGGADHAKGSGLDGLKQRIDAVDGHLLIDSPVGGPTHILAELPCAS</sequence>
<feature type="transmembrane region" description="Helical" evidence="9">
    <location>
        <begin position="45"/>
        <end position="68"/>
    </location>
</feature>
<feature type="transmembrane region" description="Helical" evidence="9">
    <location>
        <begin position="192"/>
        <end position="213"/>
    </location>
</feature>
<evidence type="ECO:0000259" key="10">
    <source>
        <dbReference type="SMART" id="SM00387"/>
    </source>
</evidence>
<dbReference type="Gene3D" id="3.30.565.10">
    <property type="entry name" value="Histidine kinase-like ATPase, C-terminal domain"/>
    <property type="match status" value="1"/>
</dbReference>
<dbReference type="GO" id="GO:0005524">
    <property type="term" value="F:ATP binding"/>
    <property type="evidence" value="ECO:0007669"/>
    <property type="project" value="UniProtKB-KW"/>
</dbReference>
<dbReference type="InterPro" id="IPR003594">
    <property type="entry name" value="HATPase_dom"/>
</dbReference>
<feature type="transmembrane region" description="Helical" evidence="9">
    <location>
        <begin position="140"/>
        <end position="172"/>
    </location>
</feature>
<keyword evidence="12" id="KW-1185">Reference proteome</keyword>
<dbReference type="InterPro" id="IPR025828">
    <property type="entry name" value="Put_sensor_dom"/>
</dbReference>
<evidence type="ECO:0000313" key="11">
    <source>
        <dbReference type="EMBL" id="PRZ41458.1"/>
    </source>
</evidence>
<dbReference type="OrthoDB" id="5242012at2"/>
<comment type="catalytic activity">
    <reaction evidence="1">
        <text>ATP + protein L-histidine = ADP + protein N-phospho-L-histidine.</text>
        <dbReference type="EC" id="2.7.13.3"/>
    </reaction>
</comment>
<evidence type="ECO:0000256" key="9">
    <source>
        <dbReference type="SAM" id="Phobius"/>
    </source>
</evidence>
<protein>
    <recommendedName>
        <fullName evidence="2">histidine kinase</fullName>
        <ecNumber evidence="2">2.7.13.3</ecNumber>
    </recommendedName>
</protein>
<feature type="transmembrane region" description="Helical" evidence="9">
    <location>
        <begin position="74"/>
        <end position="92"/>
    </location>
</feature>
<dbReference type="SMART" id="SM00387">
    <property type="entry name" value="HATPase_c"/>
    <property type="match status" value="1"/>
</dbReference>
<dbReference type="Pfam" id="PF07730">
    <property type="entry name" value="HisKA_3"/>
    <property type="match status" value="1"/>
</dbReference>
<name>A0A2T0ZZE1_9ACTN</name>
<keyword evidence="8" id="KW-0902">Two-component regulatory system</keyword>
<dbReference type="InterPro" id="IPR050482">
    <property type="entry name" value="Sensor_HK_TwoCompSys"/>
</dbReference>
<dbReference type="EC" id="2.7.13.3" evidence="2"/>
<dbReference type="CDD" id="cd16917">
    <property type="entry name" value="HATPase_UhpB-NarQ-NarX-like"/>
    <property type="match status" value="1"/>
</dbReference>
<keyword evidence="9" id="KW-1133">Transmembrane helix</keyword>
<evidence type="ECO:0000256" key="7">
    <source>
        <dbReference type="ARBA" id="ARBA00022840"/>
    </source>
</evidence>
<evidence type="ECO:0000256" key="3">
    <source>
        <dbReference type="ARBA" id="ARBA00022553"/>
    </source>
</evidence>
<organism evidence="11 12">
    <name type="scientific">Antricoccus suffuscus</name>
    <dbReference type="NCBI Taxonomy" id="1629062"/>
    <lineage>
        <taxon>Bacteria</taxon>
        <taxon>Bacillati</taxon>
        <taxon>Actinomycetota</taxon>
        <taxon>Actinomycetes</taxon>
        <taxon>Geodermatophilales</taxon>
        <taxon>Antricoccaceae</taxon>
        <taxon>Antricoccus</taxon>
    </lineage>
</organism>
<keyword evidence="9" id="KW-0472">Membrane</keyword>
<evidence type="ECO:0000256" key="2">
    <source>
        <dbReference type="ARBA" id="ARBA00012438"/>
    </source>
</evidence>
<evidence type="ECO:0000256" key="5">
    <source>
        <dbReference type="ARBA" id="ARBA00022741"/>
    </source>
</evidence>